<gene>
    <name evidence="9 10 11 12 13 14 15" type="primary">LOC105032759</name>
</gene>
<dbReference type="InterPro" id="IPR012317">
    <property type="entry name" value="Poly(ADP-ribose)pol_cat_dom"/>
</dbReference>
<evidence type="ECO:0000313" key="12">
    <source>
        <dbReference type="RefSeq" id="XP_010905617.1"/>
    </source>
</evidence>
<evidence type="ECO:0000313" key="13">
    <source>
        <dbReference type="RefSeq" id="XP_029116960.1"/>
    </source>
</evidence>
<dbReference type="PROSITE" id="PS51879">
    <property type="entry name" value="RST"/>
    <property type="match status" value="1"/>
</dbReference>
<dbReference type="RefSeq" id="XP_029116960.1">
    <property type="nucleotide sequence ID" value="XM_029261127.1"/>
</dbReference>
<dbReference type="RefSeq" id="XP_010905617.1">
    <property type="nucleotide sequence ID" value="XM_010907315.3"/>
</dbReference>
<dbReference type="Pfam" id="PF23467">
    <property type="entry name" value="WWE_5"/>
    <property type="match status" value="1"/>
</dbReference>
<reference evidence="9 12" key="1">
    <citation type="submission" date="2022-04" db="UniProtKB">
        <authorList>
            <consortium name="RefSeq"/>
        </authorList>
    </citation>
    <scope>IDENTIFICATION</scope>
</reference>
<evidence type="ECO:0000256" key="5">
    <source>
        <dbReference type="SAM" id="MobiDB-lite"/>
    </source>
</evidence>
<proteinExistence type="predicted"/>
<feature type="region of interest" description="Disordered" evidence="5">
    <location>
        <begin position="749"/>
        <end position="772"/>
    </location>
</feature>
<evidence type="ECO:0000256" key="3">
    <source>
        <dbReference type="ARBA" id="ARBA00023016"/>
    </source>
</evidence>
<dbReference type="InterPro" id="IPR044964">
    <property type="entry name" value="RCD1/SRO1-5"/>
</dbReference>
<dbReference type="OrthoDB" id="6133115at2759"/>
<dbReference type="InterPro" id="IPR057823">
    <property type="entry name" value="WWE_RCD1"/>
</dbReference>
<evidence type="ECO:0000313" key="8">
    <source>
        <dbReference type="Proteomes" id="UP000504607"/>
    </source>
</evidence>
<organism evidence="12">
    <name type="scientific">Elaeis guineensis var. tenera</name>
    <name type="common">Oil palm</name>
    <dbReference type="NCBI Taxonomy" id="51953"/>
    <lineage>
        <taxon>Eukaryota</taxon>
        <taxon>Viridiplantae</taxon>
        <taxon>Streptophyta</taxon>
        <taxon>Embryophyta</taxon>
        <taxon>Tracheophyta</taxon>
        <taxon>Spermatophyta</taxon>
        <taxon>Magnoliopsida</taxon>
        <taxon>Liliopsida</taxon>
        <taxon>Arecaceae</taxon>
        <taxon>Arecoideae</taxon>
        <taxon>Cocoseae</taxon>
        <taxon>Elaeidinae</taxon>
        <taxon>Elaeis</taxon>
    </lineage>
</organism>
<dbReference type="RefSeq" id="XP_029116961.1">
    <property type="nucleotide sequence ID" value="XM_029261128.1"/>
</dbReference>
<feature type="region of interest" description="Disordered" evidence="5">
    <location>
        <begin position="499"/>
        <end position="528"/>
    </location>
</feature>
<keyword evidence="3" id="KW-0346">Stress response</keyword>
<evidence type="ECO:0000313" key="14">
    <source>
        <dbReference type="RefSeq" id="XP_029116961.1"/>
    </source>
</evidence>
<dbReference type="PANTHER" id="PTHR32263:SF17">
    <property type="entry name" value="OS04G0672200 PROTEIN"/>
    <property type="match status" value="1"/>
</dbReference>
<feature type="domain" description="RST" evidence="7">
    <location>
        <begin position="430"/>
        <end position="501"/>
    </location>
</feature>
<feature type="compositionally biased region" description="Basic and acidic residues" evidence="5">
    <location>
        <begin position="15"/>
        <end position="27"/>
    </location>
</feature>
<dbReference type="InterPro" id="IPR022003">
    <property type="entry name" value="RST"/>
</dbReference>
<evidence type="ECO:0000313" key="11">
    <source>
        <dbReference type="RefSeq" id="XP_010905616.1"/>
    </source>
</evidence>
<protein>
    <submittedName>
        <fullName evidence="9 12">Inactive Poly [ADP-ribose] polymerase RCD1 isoform X1</fullName>
    </submittedName>
</protein>
<evidence type="ECO:0000313" key="9">
    <source>
        <dbReference type="RefSeq" id="XP_010905614.1"/>
    </source>
</evidence>
<dbReference type="AlphaFoldDB" id="A0A6I9QA98"/>
<keyword evidence="2" id="KW-0217">Developmental protein</keyword>
<dbReference type="RefSeq" id="XP_010905616.1">
    <property type="nucleotide sequence ID" value="XM_010907314.3"/>
</dbReference>
<sequence>MALPIEPCGSALKRKQAESSGLRDGKTPRVSVEHGPSSRSSVCNCHCCRVQPNLAETCFNYLNSGLPRRIMFYNCGDWSDFPEPVKQSLIEGFKDDKSSVMVMVNGQHLLVDFVSMVLVNLRTRKQCSVAWIDDSDKCFFPSLFFDDVAEEFSELGSGIMNSSFQRPVLVRALCPPAEVVKRVVMENATSVSQPLTAESLRSKIENVERDSESFLFVQNLFLLGMGPFATPQNILQIHRYAPKDLPSQIRCEAFERQIRSTRAQRGDANVRYGWFGSKKIDIAGILIHGFGMVGKPTEGVLGTGVYLTPDNRAFASVNLCDVDEKGVQCMLLCRAILGNMEQVRPGSRQCFPSSGNSDSGVDDCLSPTCHVVWSSHLGNYIHPEYVVSFKLSSHIREYLFGLKDVRFHVGATKVVQDFSSLHPVRCEPTRGPTSPWMPFTVLFAEIQNHVSPLAKELLLRHYEELKNKAITREELVKKMKAIVGEQLLMSTLTRLQRSPSSWYNNSTAKEKPIDPDEPTSEANGSATMTMEPNESCALNMVAIDGAASNMEPIDRVNLYMEPHYSTAPDMAPTDFAAVSMEANHFAANMAPNSFAEPNMESTNFSAPKMEPGDSTASGTAPPVSAPLQIVGNDSDSPNKMETDSAAEKMVATDSAAPKMVATDFAASKMILTGSAALKMVPNDFALLKMVPNESASPEIGPNNSDAPRIALPESAAMPNDAAMPCMTPNNSAATIMEPAEVVTACLEPEDSALPRMGPNDTKTRSIVQTSES</sequence>
<evidence type="ECO:0000313" key="10">
    <source>
        <dbReference type="RefSeq" id="XP_010905615.1"/>
    </source>
</evidence>
<dbReference type="PROSITE" id="PS51059">
    <property type="entry name" value="PARP_CATALYTIC"/>
    <property type="match status" value="1"/>
</dbReference>
<dbReference type="Pfam" id="PF12174">
    <property type="entry name" value="RST"/>
    <property type="match status" value="1"/>
</dbReference>
<evidence type="ECO:0000259" key="6">
    <source>
        <dbReference type="PROSITE" id="PS51059"/>
    </source>
</evidence>
<evidence type="ECO:0000256" key="4">
    <source>
        <dbReference type="ARBA" id="ARBA00023242"/>
    </source>
</evidence>
<dbReference type="KEGG" id="egu:105032759"/>
<dbReference type="GO" id="GO:0003950">
    <property type="term" value="F:NAD+ poly-ADP-ribosyltransferase activity"/>
    <property type="evidence" value="ECO:0007669"/>
    <property type="project" value="InterPro"/>
</dbReference>
<dbReference type="PANTHER" id="PTHR32263">
    <property type="entry name" value="INACTIVE POLY [ADP-RIBOSE] POLYMERASE SRO4-RELATED"/>
    <property type="match status" value="1"/>
</dbReference>
<accession>A0A6I9QA98</accession>
<feature type="region of interest" description="Disordered" evidence="5">
    <location>
        <begin position="1"/>
        <end position="40"/>
    </location>
</feature>
<evidence type="ECO:0000256" key="1">
    <source>
        <dbReference type="ARBA" id="ARBA00004123"/>
    </source>
</evidence>
<dbReference type="GeneID" id="105032759"/>
<dbReference type="RefSeq" id="XP_010905614.1">
    <property type="nucleotide sequence ID" value="XM_010907312.3"/>
</dbReference>
<feature type="region of interest" description="Disordered" evidence="5">
    <location>
        <begin position="600"/>
        <end position="620"/>
    </location>
</feature>
<dbReference type="SUPFAM" id="SSF56399">
    <property type="entry name" value="ADP-ribosylation"/>
    <property type="match status" value="1"/>
</dbReference>
<evidence type="ECO:0000256" key="2">
    <source>
        <dbReference type="ARBA" id="ARBA00022473"/>
    </source>
</evidence>
<dbReference type="InterPro" id="IPR037197">
    <property type="entry name" value="WWE_dom_sf"/>
</dbReference>
<dbReference type="SUPFAM" id="SSF117839">
    <property type="entry name" value="WWE domain"/>
    <property type="match status" value="1"/>
</dbReference>
<feature type="domain" description="PARP catalytic" evidence="6">
    <location>
        <begin position="191"/>
        <end position="411"/>
    </location>
</feature>
<keyword evidence="4" id="KW-0539">Nucleus</keyword>
<evidence type="ECO:0000259" key="7">
    <source>
        <dbReference type="PROSITE" id="PS51879"/>
    </source>
</evidence>
<dbReference type="GO" id="GO:0005634">
    <property type="term" value="C:nucleus"/>
    <property type="evidence" value="ECO:0007669"/>
    <property type="project" value="UniProtKB-SubCell"/>
</dbReference>
<dbReference type="Proteomes" id="UP000504607">
    <property type="component" value="Unplaced"/>
</dbReference>
<dbReference type="RefSeq" id="XP_029116962.1">
    <property type="nucleotide sequence ID" value="XM_029261129.1"/>
</dbReference>
<dbReference type="RefSeq" id="XP_010905615.1">
    <property type="nucleotide sequence ID" value="XM_010907313.3"/>
</dbReference>
<comment type="subcellular location">
    <subcellularLocation>
        <location evidence="1">Nucleus</location>
    </subcellularLocation>
</comment>
<evidence type="ECO:0000313" key="15">
    <source>
        <dbReference type="RefSeq" id="XP_029116962.1"/>
    </source>
</evidence>
<dbReference type="Pfam" id="PF00644">
    <property type="entry name" value="PARP"/>
    <property type="match status" value="1"/>
</dbReference>
<dbReference type="Gene3D" id="3.90.228.10">
    <property type="match status" value="1"/>
</dbReference>
<keyword evidence="8" id="KW-1185">Reference proteome</keyword>
<name>A0A6I9QA98_ELAGV</name>